<keyword evidence="7" id="KW-1185">Reference proteome</keyword>
<dbReference type="InterPro" id="IPR001227">
    <property type="entry name" value="Ac_transferase_dom_sf"/>
</dbReference>
<dbReference type="OrthoDB" id="9778690at2"/>
<comment type="caution">
    <text evidence="6">The sequence shown here is derived from an EMBL/GenBank/DDBJ whole genome shotgun (WGS) entry which is preliminary data.</text>
</comment>
<dbReference type="InterPro" id="IPR014043">
    <property type="entry name" value="Acyl_transferase_dom"/>
</dbReference>
<dbReference type="SMART" id="SM00827">
    <property type="entry name" value="PKS_AT"/>
    <property type="match status" value="1"/>
</dbReference>
<dbReference type="RefSeq" id="WP_120756244.1">
    <property type="nucleotide sequence ID" value="NZ_RBAM01000006.1"/>
</dbReference>
<dbReference type="AlphaFoldDB" id="A0A3B0BFZ7"/>
<dbReference type="FunFam" id="3.40.366.10:FF:000002">
    <property type="entry name" value="Probable polyketide synthase 2"/>
    <property type="match status" value="1"/>
</dbReference>
<keyword evidence="1" id="KW-0596">Phosphopantetheine</keyword>
<evidence type="ECO:0000256" key="3">
    <source>
        <dbReference type="ARBA" id="ARBA00022679"/>
    </source>
</evidence>
<gene>
    <name evidence="6" type="ORF">D7231_16660</name>
</gene>
<dbReference type="GO" id="GO:0005886">
    <property type="term" value="C:plasma membrane"/>
    <property type="evidence" value="ECO:0007669"/>
    <property type="project" value="TreeGrafter"/>
</dbReference>
<dbReference type="GO" id="GO:0004312">
    <property type="term" value="F:fatty acid synthase activity"/>
    <property type="evidence" value="ECO:0007669"/>
    <property type="project" value="TreeGrafter"/>
</dbReference>
<dbReference type="InterPro" id="IPR016035">
    <property type="entry name" value="Acyl_Trfase/lysoPLipase"/>
</dbReference>
<dbReference type="Pfam" id="PF00698">
    <property type="entry name" value="Acyl_transf_1"/>
    <property type="match status" value="1"/>
</dbReference>
<evidence type="ECO:0000313" key="7">
    <source>
        <dbReference type="Proteomes" id="UP000270343"/>
    </source>
</evidence>
<evidence type="ECO:0000256" key="2">
    <source>
        <dbReference type="ARBA" id="ARBA00022553"/>
    </source>
</evidence>
<dbReference type="GO" id="GO:0005737">
    <property type="term" value="C:cytoplasm"/>
    <property type="evidence" value="ECO:0007669"/>
    <property type="project" value="TreeGrafter"/>
</dbReference>
<evidence type="ECO:0000256" key="1">
    <source>
        <dbReference type="ARBA" id="ARBA00022450"/>
    </source>
</evidence>
<dbReference type="Gene3D" id="3.40.366.10">
    <property type="entry name" value="Malonyl-Coenzyme A Acyl Carrier Protein, domain 2"/>
    <property type="match status" value="1"/>
</dbReference>
<reference evidence="6 7" key="1">
    <citation type="journal article" date="2015" name="Antonie Van Leeuwenhoek">
        <title>Streptomyces klenkii sp. nov., isolated from deep marine sediment.</title>
        <authorList>
            <person name="Veyisoglu A."/>
            <person name="Sahin N."/>
        </authorList>
    </citation>
    <scope>NUCLEOTIDE SEQUENCE [LARGE SCALE GENOMIC DNA]</scope>
    <source>
        <strain evidence="6 7">KCTC 29202</strain>
    </source>
</reference>
<keyword evidence="4 6" id="KW-0012">Acyltransferase</keyword>
<dbReference type="EMBL" id="RBAM01000006">
    <property type="protein sequence ID" value="RKN71632.1"/>
    <property type="molecule type" value="Genomic_DNA"/>
</dbReference>
<dbReference type="GO" id="GO:0006633">
    <property type="term" value="P:fatty acid biosynthetic process"/>
    <property type="evidence" value="ECO:0007669"/>
    <property type="project" value="TreeGrafter"/>
</dbReference>
<proteinExistence type="predicted"/>
<dbReference type="SUPFAM" id="SSF55048">
    <property type="entry name" value="Probable ACP-binding domain of malonyl-CoA ACP transacylase"/>
    <property type="match status" value="1"/>
</dbReference>
<accession>A0A3B0BFZ7</accession>
<keyword evidence="2" id="KW-0597">Phosphoprotein</keyword>
<dbReference type="Proteomes" id="UP000270343">
    <property type="component" value="Unassembled WGS sequence"/>
</dbReference>
<evidence type="ECO:0000313" key="6">
    <source>
        <dbReference type="EMBL" id="RKN71632.1"/>
    </source>
</evidence>
<evidence type="ECO:0000256" key="4">
    <source>
        <dbReference type="ARBA" id="ARBA00023315"/>
    </source>
</evidence>
<organism evidence="6 7">
    <name type="scientific">Streptomyces klenkii</name>
    <dbReference type="NCBI Taxonomy" id="1420899"/>
    <lineage>
        <taxon>Bacteria</taxon>
        <taxon>Bacillati</taxon>
        <taxon>Actinomycetota</taxon>
        <taxon>Actinomycetes</taxon>
        <taxon>Kitasatosporales</taxon>
        <taxon>Streptomycetaceae</taxon>
        <taxon>Streptomyces</taxon>
    </lineage>
</organism>
<protein>
    <submittedName>
        <fullName evidence="6">Acyltransferase domain-containing protein</fullName>
    </submittedName>
</protein>
<dbReference type="PANTHER" id="PTHR43775:SF37">
    <property type="entry name" value="SI:DKEY-61P9.11"/>
    <property type="match status" value="1"/>
</dbReference>
<dbReference type="SUPFAM" id="SSF52151">
    <property type="entry name" value="FabD/lysophospholipase-like"/>
    <property type="match status" value="1"/>
</dbReference>
<feature type="domain" description="Malonyl-CoA:ACP transacylase (MAT)" evidence="5">
    <location>
        <begin position="92"/>
        <end position="389"/>
    </location>
</feature>
<dbReference type="GO" id="GO:0071770">
    <property type="term" value="P:DIM/DIP cell wall layer assembly"/>
    <property type="evidence" value="ECO:0007669"/>
    <property type="project" value="TreeGrafter"/>
</dbReference>
<keyword evidence="3 6" id="KW-0808">Transferase</keyword>
<dbReference type="PANTHER" id="PTHR43775">
    <property type="entry name" value="FATTY ACID SYNTHASE"/>
    <property type="match status" value="1"/>
</dbReference>
<dbReference type="Gene3D" id="3.30.70.3290">
    <property type="match status" value="1"/>
</dbReference>
<dbReference type="InterPro" id="IPR016036">
    <property type="entry name" value="Malonyl_transacylase_ACP-bd"/>
</dbReference>
<evidence type="ECO:0000259" key="5">
    <source>
        <dbReference type="SMART" id="SM00827"/>
    </source>
</evidence>
<name>A0A3B0BFZ7_9ACTN</name>
<dbReference type="InterPro" id="IPR050091">
    <property type="entry name" value="PKS_NRPS_Biosynth_Enz"/>
</dbReference>
<sequence length="445" mass="47168">MSAQLFAVAAGTEDLLTALLHAHLDRIRAGRSLPPLARYCHDAATGTAGPHRLALAVESYADLEERLGEACAGETERIPAELATRRPRVVFVFAGQGAQWHGMGRELRDTEPVFREALDHCDALVREFAGFSAVEQLRLPAEQARLGELNILQPTVVSLQIALTALWRSWGVTPDAVVGHSMGEIAAAHTAGALTLREAMMIACRRSALLRRIAGKGALAATELSPAEAQAVAAASGGAISVAGENSPRSTVLAGDAASLAALVEDLDRRDVYCRVIKSTVASHSRYVDELREDLGTALESLDPAPTRVPMYSTVTAGPVPGTVLGAGYWMRNLREPVRFAAAVENLFAAGHEVFVEISTHPVLLSPVRQTLEHGERQGLLLPSGRRGEERRSVLSSLGTLYACGREPDWAALFPGGSATALTPYQAAVLDAVRLPRPVAAGAAA</sequence>